<dbReference type="Proteomes" id="UP001620514">
    <property type="component" value="Unassembled WGS sequence"/>
</dbReference>
<organism evidence="1 2">
    <name type="scientific">Caballeronia udeis</name>
    <dbReference type="NCBI Taxonomy" id="1232866"/>
    <lineage>
        <taxon>Bacteria</taxon>
        <taxon>Pseudomonadati</taxon>
        <taxon>Pseudomonadota</taxon>
        <taxon>Betaproteobacteria</taxon>
        <taxon>Burkholderiales</taxon>
        <taxon>Burkholderiaceae</taxon>
        <taxon>Caballeronia</taxon>
    </lineage>
</organism>
<dbReference type="RefSeq" id="WP_404613733.1">
    <property type="nucleotide sequence ID" value="NZ_JBIYDN010000039.1"/>
</dbReference>
<keyword evidence="2" id="KW-1185">Reference proteome</keyword>
<evidence type="ECO:0000313" key="1">
    <source>
        <dbReference type="EMBL" id="MFK4447851.1"/>
    </source>
</evidence>
<proteinExistence type="predicted"/>
<reference evidence="1 2" key="2">
    <citation type="submission" date="2024-11" db="EMBL/GenBank/DDBJ databases">
        <title>Using genomics to understand microbial adaptation to soil warming.</title>
        <authorList>
            <person name="Deangelis K.M. PhD."/>
        </authorList>
    </citation>
    <scope>NUCLEOTIDE SEQUENCE [LARGE SCALE GENOMIC DNA]</scope>
    <source>
        <strain evidence="1 2">GAS97</strain>
    </source>
</reference>
<sequence>MRDLVQTLWAQESESTTFVKNFSEVLSKVRANKAVQRDRFHGLDRLGCSEVQRHQPAGPDFWKYLVEKSGSSVATS</sequence>
<evidence type="ECO:0000313" key="2">
    <source>
        <dbReference type="Proteomes" id="UP001620514"/>
    </source>
</evidence>
<reference evidence="1 2" key="1">
    <citation type="submission" date="2024-10" db="EMBL/GenBank/DDBJ databases">
        <authorList>
            <person name="Deangelis K."/>
            <person name="Huntemann M."/>
            <person name="Clum A."/>
            <person name="Wang J."/>
            <person name="Palaniappan K."/>
            <person name="Ritter S."/>
            <person name="Chen I.-M."/>
            <person name="Stamatis D."/>
            <person name="Reddy T."/>
            <person name="O'Malley R."/>
            <person name="Daum C."/>
            <person name="Ng V."/>
            <person name="Ivanova N."/>
            <person name="Kyrpides N."/>
            <person name="Woyke T."/>
        </authorList>
    </citation>
    <scope>NUCLEOTIDE SEQUENCE [LARGE SCALE GENOMIC DNA]</scope>
    <source>
        <strain evidence="1 2">GAS97</strain>
    </source>
</reference>
<dbReference type="EMBL" id="JBIYDN010000039">
    <property type="protein sequence ID" value="MFK4447851.1"/>
    <property type="molecule type" value="Genomic_DNA"/>
</dbReference>
<gene>
    <name evidence="1" type="ORF">ABH943_007890</name>
</gene>
<accession>A0ABW8MZI9</accession>
<comment type="caution">
    <text evidence="1">The sequence shown here is derived from an EMBL/GenBank/DDBJ whole genome shotgun (WGS) entry which is preliminary data.</text>
</comment>
<protein>
    <submittedName>
        <fullName evidence="1">Uncharacterized protein</fullName>
    </submittedName>
</protein>
<name>A0ABW8MZI9_9BURK</name>